<accession>A0A7E4V187</accession>
<dbReference type="Proteomes" id="UP000492821">
    <property type="component" value="Unassembled WGS sequence"/>
</dbReference>
<feature type="domain" description="Cyclin N-terminal" evidence="3">
    <location>
        <begin position="128"/>
        <end position="220"/>
    </location>
</feature>
<evidence type="ECO:0000259" key="3">
    <source>
        <dbReference type="Pfam" id="PF00134"/>
    </source>
</evidence>
<dbReference type="InterPro" id="IPR036915">
    <property type="entry name" value="Cyclin-like_sf"/>
</dbReference>
<proteinExistence type="predicted"/>
<keyword evidence="1" id="KW-0195">Cyclin</keyword>
<dbReference type="PANTHER" id="PTHR10026">
    <property type="entry name" value="CYCLIN"/>
    <property type="match status" value="1"/>
</dbReference>
<keyword evidence="4" id="KW-1185">Reference proteome</keyword>
<feature type="region of interest" description="Disordered" evidence="2">
    <location>
        <begin position="1"/>
        <end position="60"/>
    </location>
</feature>
<organism evidence="4 5">
    <name type="scientific">Panagrellus redivivus</name>
    <name type="common">Microworm</name>
    <dbReference type="NCBI Taxonomy" id="6233"/>
    <lineage>
        <taxon>Eukaryota</taxon>
        <taxon>Metazoa</taxon>
        <taxon>Ecdysozoa</taxon>
        <taxon>Nematoda</taxon>
        <taxon>Chromadorea</taxon>
        <taxon>Rhabditida</taxon>
        <taxon>Tylenchina</taxon>
        <taxon>Panagrolaimomorpha</taxon>
        <taxon>Panagrolaimoidea</taxon>
        <taxon>Panagrolaimidae</taxon>
        <taxon>Panagrellus</taxon>
    </lineage>
</organism>
<feature type="compositionally biased region" description="Basic and acidic residues" evidence="2">
    <location>
        <begin position="403"/>
        <end position="427"/>
    </location>
</feature>
<dbReference type="AlphaFoldDB" id="A0A7E4V187"/>
<dbReference type="Pfam" id="PF00134">
    <property type="entry name" value="Cyclin_N"/>
    <property type="match status" value="1"/>
</dbReference>
<dbReference type="WBParaSite" id="Pan_g15019.t1">
    <property type="protein sequence ID" value="Pan_g15019.t1"/>
    <property type="gene ID" value="Pan_g15019"/>
</dbReference>
<feature type="compositionally biased region" description="Pro residues" evidence="2">
    <location>
        <begin position="1"/>
        <end position="11"/>
    </location>
</feature>
<dbReference type="InterPro" id="IPR043198">
    <property type="entry name" value="Cyclin/Ssn8"/>
</dbReference>
<dbReference type="GO" id="GO:0016538">
    <property type="term" value="F:cyclin-dependent protein serine/threonine kinase regulator activity"/>
    <property type="evidence" value="ECO:0007669"/>
    <property type="project" value="InterPro"/>
</dbReference>
<evidence type="ECO:0000256" key="2">
    <source>
        <dbReference type="SAM" id="MobiDB-lite"/>
    </source>
</evidence>
<dbReference type="Gene3D" id="1.10.472.10">
    <property type="entry name" value="Cyclin-like"/>
    <property type="match status" value="2"/>
</dbReference>
<feature type="compositionally biased region" description="Low complexity" evidence="2">
    <location>
        <begin position="384"/>
        <end position="395"/>
    </location>
</feature>
<evidence type="ECO:0000313" key="5">
    <source>
        <dbReference type="WBParaSite" id="Pan_g15019.t1"/>
    </source>
</evidence>
<name>A0A7E4V187_PANRE</name>
<feature type="compositionally biased region" description="Polar residues" evidence="2">
    <location>
        <begin position="472"/>
        <end position="481"/>
    </location>
</feature>
<feature type="region of interest" description="Disordered" evidence="2">
    <location>
        <begin position="347"/>
        <end position="494"/>
    </location>
</feature>
<reference evidence="5" key="2">
    <citation type="submission" date="2020-10" db="UniProtKB">
        <authorList>
            <consortium name="WormBaseParasite"/>
        </authorList>
    </citation>
    <scope>IDENTIFICATION</scope>
</reference>
<dbReference type="SUPFAM" id="SSF47954">
    <property type="entry name" value="Cyclin-like"/>
    <property type="match status" value="2"/>
</dbReference>
<protein>
    <submittedName>
        <fullName evidence="5">Cyclin N-terminal domain-containing protein</fullName>
    </submittedName>
</protein>
<sequence>MSRKPLGPPFPTSRDLMLKPGFQKPGTSAMLANRSIPPASRRHAETDSPSSTSSSHHHQSAVWPKDYETVSTFMFTKECLESTPSLRYHGITPAEEMQLRLIGTVWIKELYLRINVRYKNPQNAPRISVRACCVAMIYFHRFYMYHSFGTFDPTHVATAALFLATKCEECPIRMKHFVTPLYNVSFPHDPDPLESEDEAILEELITSMETHVIRTLSFELKPNLCHYEVIKADFLEVGLKKAAWQICSDLYQYTTVCLLHNEKTLAGAAIFAGSSYVGVKLHDLYGDDWLERVAPGTDFGIVIAITNELSQSYEKYQKLFPKLPDATQDSINVAVQAEEFQRATNAAANNVERRPQAQHVNPPPDQRDDSQPPLAKQPRLDVPSSSQSRQHSVSQSRERHHSSRSEKEGKSDRHSHSRHDSVGDRQTKERHREHKSDRHQRESSGAGDYRHHSGPAPAYHPGNLNVRDKADSLQQFALNTRQQHREDKEEGEIE</sequence>
<dbReference type="GO" id="GO:0006357">
    <property type="term" value="P:regulation of transcription by RNA polymerase II"/>
    <property type="evidence" value="ECO:0007669"/>
    <property type="project" value="InterPro"/>
</dbReference>
<reference evidence="4" key="1">
    <citation type="journal article" date="2013" name="Genetics">
        <title>The draft genome and transcriptome of Panagrellus redivivus are shaped by the harsh demands of a free-living lifestyle.</title>
        <authorList>
            <person name="Srinivasan J."/>
            <person name="Dillman A.R."/>
            <person name="Macchietto M.G."/>
            <person name="Heikkinen L."/>
            <person name="Lakso M."/>
            <person name="Fracchia K.M."/>
            <person name="Antoshechkin I."/>
            <person name="Mortazavi A."/>
            <person name="Wong G."/>
            <person name="Sternberg P.W."/>
        </authorList>
    </citation>
    <scope>NUCLEOTIDE SEQUENCE [LARGE SCALE GENOMIC DNA]</scope>
    <source>
        <strain evidence="4">MT8872</strain>
    </source>
</reference>
<dbReference type="InterPro" id="IPR006671">
    <property type="entry name" value="Cyclin_N"/>
</dbReference>
<evidence type="ECO:0000256" key="1">
    <source>
        <dbReference type="ARBA" id="ARBA00023127"/>
    </source>
</evidence>
<evidence type="ECO:0000313" key="4">
    <source>
        <dbReference type="Proteomes" id="UP000492821"/>
    </source>
</evidence>